<keyword evidence="3 5" id="KW-0285">Flavoprotein</keyword>
<comment type="similarity">
    <text evidence="2 5">Belongs to the acyl-CoA dehydrogenase family.</text>
</comment>
<evidence type="ECO:0000256" key="1">
    <source>
        <dbReference type="ARBA" id="ARBA00001974"/>
    </source>
</evidence>
<dbReference type="SUPFAM" id="SSF47203">
    <property type="entry name" value="Acyl-CoA dehydrogenase C-terminal domain-like"/>
    <property type="match status" value="1"/>
</dbReference>
<dbReference type="InterPro" id="IPR041504">
    <property type="entry name" value="AidB_N"/>
</dbReference>
<dbReference type="Pfam" id="PF18158">
    <property type="entry name" value="AidB_N"/>
    <property type="match status" value="1"/>
</dbReference>
<evidence type="ECO:0000256" key="3">
    <source>
        <dbReference type="ARBA" id="ARBA00022630"/>
    </source>
</evidence>
<dbReference type="Gene3D" id="2.40.110.20">
    <property type="match status" value="1"/>
</dbReference>
<evidence type="ECO:0000259" key="6">
    <source>
        <dbReference type="Pfam" id="PF00441"/>
    </source>
</evidence>
<feature type="domain" description="Adaptive response protein AidB N-terminal" evidence="8">
    <location>
        <begin position="2"/>
        <end position="153"/>
    </location>
</feature>
<comment type="caution">
    <text evidence="9">The sequence shown here is derived from an EMBL/GenBank/DDBJ whole genome shotgun (WGS) entry which is preliminary data.</text>
</comment>
<sequence length="558" mass="63069">MNYFREDPNLSFILDQYLDDDFAEWAKRELDEYGELCATEIDERAAHTDREGQPKLIKYDKMGNDTSYVWVNEGYKKTIQQTYDRGIVGYVHKPIPELGRKGDYIYSYAQGYLLSHTEPGFYCPVTLTMATAYLIDHYASDELKKKYLPHVLSTGDVELYEGATFLTERQGGSDVGANETTAIKDGKVYRLTGEKYFASNAGMCGVAMVLARREGDGDGSKGLSLFLVPWKDGEQTAEGISIRRLKDKLGVRAVPSAEVEFKGVKAYLVGEAERGIYYMMEALNLSRVCNAVASIGIMQRAYLEAKQYAYERVTFGSSLKDFPMVRDTLVSLKAKQEVEMSSVFKMISLFDNIAKEPEKASKRGIAFERLLIAILKKETAEQAIHFCHESIEMHGGNGYIEDFVMPRLLRDAQVLTVWEGTANILGLEVLKLMKKFQVHNLFIEEMKTSLDALPANLQVQRSLVYEKVDQLDQEISQLTSYSEEEQTFYAKHLAEKMAAIFESVVSLEDAVKGGARKTAVAEVFLQKTWKKNELDTNRKSLIYYDLIVEGKESKVGVN</sequence>
<gene>
    <name evidence="9" type="ORF">GCM10011389_16420</name>
</gene>
<evidence type="ECO:0000313" key="9">
    <source>
        <dbReference type="EMBL" id="GGD09607.1"/>
    </source>
</evidence>
<dbReference type="Proteomes" id="UP000642571">
    <property type="component" value="Unassembled WGS sequence"/>
</dbReference>
<proteinExistence type="inferred from homology"/>
<keyword evidence="4 5" id="KW-0274">FAD</keyword>
<evidence type="ECO:0000256" key="5">
    <source>
        <dbReference type="RuleBase" id="RU362125"/>
    </source>
</evidence>
<dbReference type="EMBL" id="BMIN01000005">
    <property type="protein sequence ID" value="GGD09607.1"/>
    <property type="molecule type" value="Genomic_DNA"/>
</dbReference>
<dbReference type="Gene3D" id="1.20.140.10">
    <property type="entry name" value="Butyryl-CoA Dehydrogenase, subunit A, domain 3"/>
    <property type="match status" value="1"/>
</dbReference>
<protein>
    <submittedName>
        <fullName evidence="9">Acyl-CoA dehydrogenase</fullName>
    </submittedName>
</protein>
<organism evidence="9 10">
    <name type="scientific">Pontibacillus salipaludis</name>
    <dbReference type="NCBI Taxonomy" id="1697394"/>
    <lineage>
        <taxon>Bacteria</taxon>
        <taxon>Bacillati</taxon>
        <taxon>Bacillota</taxon>
        <taxon>Bacilli</taxon>
        <taxon>Bacillales</taxon>
        <taxon>Bacillaceae</taxon>
        <taxon>Pontibacillus</taxon>
    </lineage>
</organism>
<evidence type="ECO:0000313" key="10">
    <source>
        <dbReference type="Proteomes" id="UP000642571"/>
    </source>
</evidence>
<evidence type="ECO:0000256" key="4">
    <source>
        <dbReference type="ARBA" id="ARBA00022827"/>
    </source>
</evidence>
<accession>A0ABQ1Q213</accession>
<evidence type="ECO:0000259" key="8">
    <source>
        <dbReference type="Pfam" id="PF18158"/>
    </source>
</evidence>
<dbReference type="Pfam" id="PF00441">
    <property type="entry name" value="Acyl-CoA_dh_1"/>
    <property type="match status" value="1"/>
</dbReference>
<evidence type="ECO:0000259" key="7">
    <source>
        <dbReference type="Pfam" id="PF02770"/>
    </source>
</evidence>
<dbReference type="SUPFAM" id="SSF56645">
    <property type="entry name" value="Acyl-CoA dehydrogenase NM domain-like"/>
    <property type="match status" value="1"/>
</dbReference>
<comment type="cofactor">
    <cofactor evidence="1 5">
        <name>FAD</name>
        <dbReference type="ChEBI" id="CHEBI:57692"/>
    </cofactor>
</comment>
<dbReference type="InterPro" id="IPR006089">
    <property type="entry name" value="Acyl-CoA_DH_CS"/>
</dbReference>
<dbReference type="PROSITE" id="PS00073">
    <property type="entry name" value="ACYL_COA_DH_2"/>
    <property type="match status" value="1"/>
</dbReference>
<keyword evidence="10" id="KW-1185">Reference proteome</keyword>
<dbReference type="PANTHER" id="PTHR42707">
    <property type="entry name" value="ACYL-COA DEHYDROGENASE"/>
    <property type="match status" value="1"/>
</dbReference>
<dbReference type="Pfam" id="PF02770">
    <property type="entry name" value="Acyl-CoA_dh_M"/>
    <property type="match status" value="1"/>
</dbReference>
<reference evidence="10" key="1">
    <citation type="journal article" date="2019" name="Int. J. Syst. Evol. Microbiol.">
        <title>The Global Catalogue of Microorganisms (GCM) 10K type strain sequencing project: providing services to taxonomists for standard genome sequencing and annotation.</title>
        <authorList>
            <consortium name="The Broad Institute Genomics Platform"/>
            <consortium name="The Broad Institute Genome Sequencing Center for Infectious Disease"/>
            <person name="Wu L."/>
            <person name="Ma J."/>
        </authorList>
    </citation>
    <scope>NUCLEOTIDE SEQUENCE [LARGE SCALE GENOMIC DNA]</scope>
    <source>
        <strain evidence="10">CGMCC 1.15353</strain>
    </source>
</reference>
<dbReference type="RefSeq" id="WP_188652649.1">
    <property type="nucleotide sequence ID" value="NZ_BMIN01000005.1"/>
</dbReference>
<feature type="domain" description="Acyl-CoA oxidase/dehydrogenase middle" evidence="7">
    <location>
        <begin position="163"/>
        <end position="264"/>
    </location>
</feature>
<evidence type="ECO:0000256" key="2">
    <source>
        <dbReference type="ARBA" id="ARBA00009347"/>
    </source>
</evidence>
<dbReference type="InterPro" id="IPR006091">
    <property type="entry name" value="Acyl-CoA_Oxase/DH_mid-dom"/>
</dbReference>
<keyword evidence="5" id="KW-0560">Oxidoreductase</keyword>
<feature type="domain" description="Acyl-CoA dehydrogenase/oxidase C-terminal" evidence="6">
    <location>
        <begin position="274"/>
        <end position="427"/>
    </location>
</feature>
<dbReference type="InterPro" id="IPR052904">
    <property type="entry name" value="Acyl-CoA_dehydrogenase-like"/>
</dbReference>
<dbReference type="InterPro" id="IPR009075">
    <property type="entry name" value="AcylCo_DH/oxidase_C"/>
</dbReference>
<dbReference type="InterPro" id="IPR009100">
    <property type="entry name" value="AcylCoA_DH/oxidase_NM_dom_sf"/>
</dbReference>
<name>A0ABQ1Q213_9BACI</name>
<dbReference type="InterPro" id="IPR036250">
    <property type="entry name" value="AcylCo_DH-like_C"/>
</dbReference>
<dbReference type="PANTHER" id="PTHR42707:SF2">
    <property type="entry name" value="ACD11 DEHYDROGENASE"/>
    <property type="match status" value="1"/>
</dbReference>